<dbReference type="Proteomes" id="UP000006514">
    <property type="component" value="Unassembled WGS sequence"/>
</dbReference>
<organism evidence="2 3">
    <name type="scientific">Auricularia subglabra (strain TFB-10046 / SS5)</name>
    <name type="common">White-rot fungus</name>
    <name type="synonym">Auricularia delicata (strain TFB10046)</name>
    <dbReference type="NCBI Taxonomy" id="717982"/>
    <lineage>
        <taxon>Eukaryota</taxon>
        <taxon>Fungi</taxon>
        <taxon>Dikarya</taxon>
        <taxon>Basidiomycota</taxon>
        <taxon>Agaricomycotina</taxon>
        <taxon>Agaricomycetes</taxon>
        <taxon>Auriculariales</taxon>
        <taxon>Auriculariaceae</taxon>
        <taxon>Auricularia</taxon>
    </lineage>
</organism>
<dbReference type="EMBL" id="JH688445">
    <property type="protein sequence ID" value="EJD33088.1"/>
    <property type="molecule type" value="Genomic_DNA"/>
</dbReference>
<gene>
    <name evidence="2" type="ORF">AURDEDRAFT_109395</name>
</gene>
<reference evidence="3" key="1">
    <citation type="journal article" date="2012" name="Science">
        <title>The Paleozoic origin of enzymatic lignin decomposition reconstructed from 31 fungal genomes.</title>
        <authorList>
            <person name="Floudas D."/>
            <person name="Binder M."/>
            <person name="Riley R."/>
            <person name="Barry K."/>
            <person name="Blanchette R.A."/>
            <person name="Henrissat B."/>
            <person name="Martinez A.T."/>
            <person name="Otillar R."/>
            <person name="Spatafora J.W."/>
            <person name="Yadav J.S."/>
            <person name="Aerts A."/>
            <person name="Benoit I."/>
            <person name="Boyd A."/>
            <person name="Carlson A."/>
            <person name="Copeland A."/>
            <person name="Coutinho P.M."/>
            <person name="de Vries R.P."/>
            <person name="Ferreira P."/>
            <person name="Findley K."/>
            <person name="Foster B."/>
            <person name="Gaskell J."/>
            <person name="Glotzer D."/>
            <person name="Gorecki P."/>
            <person name="Heitman J."/>
            <person name="Hesse C."/>
            <person name="Hori C."/>
            <person name="Igarashi K."/>
            <person name="Jurgens J.A."/>
            <person name="Kallen N."/>
            <person name="Kersten P."/>
            <person name="Kohler A."/>
            <person name="Kuees U."/>
            <person name="Kumar T.K.A."/>
            <person name="Kuo A."/>
            <person name="LaButti K."/>
            <person name="Larrondo L.F."/>
            <person name="Lindquist E."/>
            <person name="Ling A."/>
            <person name="Lombard V."/>
            <person name="Lucas S."/>
            <person name="Lundell T."/>
            <person name="Martin R."/>
            <person name="McLaughlin D.J."/>
            <person name="Morgenstern I."/>
            <person name="Morin E."/>
            <person name="Murat C."/>
            <person name="Nagy L.G."/>
            <person name="Nolan M."/>
            <person name="Ohm R.A."/>
            <person name="Patyshakuliyeva A."/>
            <person name="Rokas A."/>
            <person name="Ruiz-Duenas F.J."/>
            <person name="Sabat G."/>
            <person name="Salamov A."/>
            <person name="Samejima M."/>
            <person name="Schmutz J."/>
            <person name="Slot J.C."/>
            <person name="St John F."/>
            <person name="Stenlid J."/>
            <person name="Sun H."/>
            <person name="Sun S."/>
            <person name="Syed K."/>
            <person name="Tsang A."/>
            <person name="Wiebenga A."/>
            <person name="Young D."/>
            <person name="Pisabarro A."/>
            <person name="Eastwood D.C."/>
            <person name="Martin F."/>
            <person name="Cullen D."/>
            <person name="Grigoriev I.V."/>
            <person name="Hibbett D.S."/>
        </authorList>
    </citation>
    <scope>NUCLEOTIDE SEQUENCE [LARGE SCALE GENOMIC DNA]</scope>
    <source>
        <strain evidence="3">TFB10046</strain>
    </source>
</reference>
<proteinExistence type="predicted"/>
<evidence type="ECO:0000256" key="1">
    <source>
        <dbReference type="SAM" id="MobiDB-lite"/>
    </source>
</evidence>
<dbReference type="InParanoid" id="J0WLA4"/>
<sequence>MVVRRFPNLHQKEPHTPPIPPCRPPGLPADLSALACIRAAGYHTQTTPTSLTTSIAITGSATNTRTRTPGCPRLSGAAADFGYTISTHLRRLADWSGLNLCLHESNRQRTHRVLYYRMRA</sequence>
<evidence type="ECO:0000313" key="2">
    <source>
        <dbReference type="EMBL" id="EJD33088.1"/>
    </source>
</evidence>
<evidence type="ECO:0000313" key="3">
    <source>
        <dbReference type="Proteomes" id="UP000006514"/>
    </source>
</evidence>
<dbReference type="KEGG" id="adl:AURDEDRAFT_109395"/>
<protein>
    <submittedName>
        <fullName evidence="2">Uncharacterized protein</fullName>
    </submittedName>
</protein>
<dbReference type="AlphaFoldDB" id="J0WLA4"/>
<feature type="region of interest" description="Disordered" evidence="1">
    <location>
        <begin position="1"/>
        <end position="22"/>
    </location>
</feature>
<accession>J0WLA4</accession>
<name>J0WLA4_AURST</name>
<keyword evidence="3" id="KW-1185">Reference proteome</keyword>